<protein>
    <recommendedName>
        <fullName evidence="4">Wall-associated receptor kinase galacturonan-binding domain-containing protein</fullName>
    </recommendedName>
</protein>
<evidence type="ECO:0000313" key="2">
    <source>
        <dbReference type="EMBL" id="KAG2585073.1"/>
    </source>
</evidence>
<sequence>MSSPALLLLAVLAMAARLAASLIGHPGCQTRCGDVDIPYPFGIAGTGAWGVNCSLPGFEIIRCVVRSGAGSLAVVEPVLADTNITVLSLSVMPRPEARVLLPVAWQCFNSSGGITNYSDATVRFNPAGVYRISDTHNELFVLGCNTLAYTNNGPPGRLPYSYTGRMTFCNDSQSAQDGKCAGVGCCHVDIPPGLTDNLMQFGDPNSWSHDDQDFSPCDYGFIVEKGNYSFRASDLTTMPRSKRMPLRLDWAIRNGSSSASVSCAAAKNKPHYACLSDHSECVNSTNGPGYFCNCTQGYEGNPYIVNGCTSKTRPHAWCEIVLAHPPVKAHQWGEGRRCGDSRCSGYKRLPSALSPLRSLSPAGTTNSM</sequence>
<evidence type="ECO:0008006" key="4">
    <source>
        <dbReference type="Google" id="ProtNLM"/>
    </source>
</evidence>
<name>A0A8T0RJY9_PANVG</name>
<dbReference type="PANTHER" id="PTHR33491">
    <property type="entry name" value="OSJNBA0016N04.9 PROTEIN"/>
    <property type="match status" value="1"/>
</dbReference>
<gene>
    <name evidence="2" type="ORF">PVAP13_6KG356400</name>
</gene>
<proteinExistence type="predicted"/>
<comment type="caution">
    <text evidence="2">The sequence shown here is derived from an EMBL/GenBank/DDBJ whole genome shotgun (WGS) entry which is preliminary data.</text>
</comment>
<feature type="chain" id="PRO_5035833948" description="Wall-associated receptor kinase galacturonan-binding domain-containing protein" evidence="1">
    <location>
        <begin position="22"/>
        <end position="368"/>
    </location>
</feature>
<evidence type="ECO:0000256" key="1">
    <source>
        <dbReference type="SAM" id="SignalP"/>
    </source>
</evidence>
<reference evidence="2" key="1">
    <citation type="submission" date="2020-05" db="EMBL/GenBank/DDBJ databases">
        <title>WGS assembly of Panicum virgatum.</title>
        <authorList>
            <person name="Lovell J.T."/>
            <person name="Jenkins J."/>
            <person name="Shu S."/>
            <person name="Juenger T.E."/>
            <person name="Schmutz J."/>
        </authorList>
    </citation>
    <scope>NUCLEOTIDE SEQUENCE</scope>
    <source>
        <strain evidence="2">AP13</strain>
    </source>
</reference>
<keyword evidence="1" id="KW-0732">Signal</keyword>
<keyword evidence="3" id="KW-1185">Reference proteome</keyword>
<evidence type="ECO:0000313" key="3">
    <source>
        <dbReference type="Proteomes" id="UP000823388"/>
    </source>
</evidence>
<feature type="signal peptide" evidence="1">
    <location>
        <begin position="1"/>
        <end position="21"/>
    </location>
</feature>
<dbReference type="Proteomes" id="UP000823388">
    <property type="component" value="Chromosome 6K"/>
</dbReference>
<organism evidence="2 3">
    <name type="scientific">Panicum virgatum</name>
    <name type="common">Blackwell switchgrass</name>
    <dbReference type="NCBI Taxonomy" id="38727"/>
    <lineage>
        <taxon>Eukaryota</taxon>
        <taxon>Viridiplantae</taxon>
        <taxon>Streptophyta</taxon>
        <taxon>Embryophyta</taxon>
        <taxon>Tracheophyta</taxon>
        <taxon>Spermatophyta</taxon>
        <taxon>Magnoliopsida</taxon>
        <taxon>Liliopsida</taxon>
        <taxon>Poales</taxon>
        <taxon>Poaceae</taxon>
        <taxon>PACMAD clade</taxon>
        <taxon>Panicoideae</taxon>
        <taxon>Panicodae</taxon>
        <taxon>Paniceae</taxon>
        <taxon>Panicinae</taxon>
        <taxon>Panicum</taxon>
        <taxon>Panicum sect. Hiantes</taxon>
    </lineage>
</organism>
<accession>A0A8T0RJY9</accession>
<dbReference type="EMBL" id="CM029047">
    <property type="protein sequence ID" value="KAG2585073.1"/>
    <property type="molecule type" value="Genomic_DNA"/>
</dbReference>
<dbReference type="AlphaFoldDB" id="A0A8T0RJY9"/>